<evidence type="ECO:0000256" key="5">
    <source>
        <dbReference type="ARBA" id="ARBA00023054"/>
    </source>
</evidence>
<protein>
    <recommendedName>
        <fullName evidence="9">CBF1-interacting co-repressor CIR N-terminal domain-containing protein</fullName>
    </recommendedName>
</protein>
<keyword evidence="6" id="KW-0508">mRNA splicing</keyword>
<keyword evidence="11" id="KW-1185">Reference proteome</keyword>
<dbReference type="PANTHER" id="PTHR16196:SF0">
    <property type="entry name" value="PRE-MRNA-SPLICING FACTOR CWC25 HOMOLOG"/>
    <property type="match status" value="1"/>
</dbReference>
<dbReference type="GO" id="GO:0005684">
    <property type="term" value="C:U2-type spliceosomal complex"/>
    <property type="evidence" value="ECO:0007669"/>
    <property type="project" value="TreeGrafter"/>
</dbReference>
<dbReference type="GO" id="GO:0000398">
    <property type="term" value="P:mRNA splicing, via spliceosome"/>
    <property type="evidence" value="ECO:0007669"/>
    <property type="project" value="TreeGrafter"/>
</dbReference>
<reference evidence="11" key="1">
    <citation type="journal article" date="2018" name="Nat. Microbiol.">
        <title>Leveraging single-cell genomics to expand the fungal tree of life.</title>
        <authorList>
            <person name="Ahrendt S.R."/>
            <person name="Quandt C.A."/>
            <person name="Ciobanu D."/>
            <person name="Clum A."/>
            <person name="Salamov A."/>
            <person name="Andreopoulos B."/>
            <person name="Cheng J.F."/>
            <person name="Woyke T."/>
            <person name="Pelin A."/>
            <person name="Henrissat B."/>
            <person name="Reynolds N.K."/>
            <person name="Benny G.L."/>
            <person name="Smith M.E."/>
            <person name="James T.Y."/>
            <person name="Grigoriev I.V."/>
        </authorList>
    </citation>
    <scope>NUCLEOTIDE SEQUENCE [LARGE SCALE GENOMIC DNA]</scope>
    <source>
        <strain evidence="11">RSA 468</strain>
    </source>
</reference>
<dbReference type="InterPro" id="IPR022209">
    <property type="entry name" value="CWC25"/>
</dbReference>
<dbReference type="EMBL" id="ML002229">
    <property type="protein sequence ID" value="RKP40036.1"/>
    <property type="molecule type" value="Genomic_DNA"/>
</dbReference>
<feature type="region of interest" description="Disordered" evidence="8">
    <location>
        <begin position="26"/>
        <end position="91"/>
    </location>
</feature>
<comment type="subcellular location">
    <subcellularLocation>
        <location evidence="1">Nucleus</location>
    </subcellularLocation>
</comment>
<dbReference type="Pfam" id="PF10197">
    <property type="entry name" value="Cir_N"/>
    <property type="match status" value="1"/>
</dbReference>
<keyword evidence="3" id="KW-0507">mRNA processing</keyword>
<evidence type="ECO:0000256" key="6">
    <source>
        <dbReference type="ARBA" id="ARBA00023187"/>
    </source>
</evidence>
<evidence type="ECO:0000256" key="7">
    <source>
        <dbReference type="ARBA" id="ARBA00023242"/>
    </source>
</evidence>
<dbReference type="Proteomes" id="UP000268162">
    <property type="component" value="Unassembled WGS sequence"/>
</dbReference>
<evidence type="ECO:0000256" key="2">
    <source>
        <dbReference type="ARBA" id="ARBA00006695"/>
    </source>
</evidence>
<sequence length="136" mass="15694">MGGGDLNMKKSWHPLTFRNQEKLWKAEQRAEEEKAKTEQLRKERAEERALEELQQLQENAGHKTKSERLDWMYTGGGTGMGAQGEVENDEEREDYLLGRRRVDTLLDRQPDPEAKVSPHPSIFLLHLCINIIGVPQ</sequence>
<accession>A0A4Q0A1M9</accession>
<evidence type="ECO:0000256" key="4">
    <source>
        <dbReference type="ARBA" id="ARBA00022728"/>
    </source>
</evidence>
<evidence type="ECO:0000313" key="10">
    <source>
        <dbReference type="EMBL" id="RKP40036.1"/>
    </source>
</evidence>
<comment type="similarity">
    <text evidence="2">Belongs to the CWC25 family.</text>
</comment>
<keyword evidence="7" id="KW-0539">Nucleus</keyword>
<gene>
    <name evidence="10" type="ORF">BJ085DRAFT_13346</name>
</gene>
<dbReference type="Pfam" id="PF12542">
    <property type="entry name" value="CWC25"/>
    <property type="match status" value="1"/>
</dbReference>
<name>A0A4Q0A1M9_9FUNG</name>
<feature type="compositionally biased region" description="Basic and acidic residues" evidence="8">
    <location>
        <begin position="60"/>
        <end position="70"/>
    </location>
</feature>
<dbReference type="InterPro" id="IPR051376">
    <property type="entry name" value="CWC25_splicing_factor"/>
</dbReference>
<keyword evidence="5" id="KW-0175">Coiled coil</keyword>
<dbReference type="PANTHER" id="PTHR16196">
    <property type="entry name" value="CELL CYCLE CONTROL PROTEIN CWF25"/>
    <property type="match status" value="1"/>
</dbReference>
<dbReference type="SMART" id="SM01083">
    <property type="entry name" value="Cir_N"/>
    <property type="match status" value="1"/>
</dbReference>
<feature type="domain" description="CBF1-interacting co-repressor CIR N-terminal" evidence="9">
    <location>
        <begin position="11"/>
        <end position="47"/>
    </location>
</feature>
<organism evidence="10 11">
    <name type="scientific">Dimargaris cristalligena</name>
    <dbReference type="NCBI Taxonomy" id="215637"/>
    <lineage>
        <taxon>Eukaryota</taxon>
        <taxon>Fungi</taxon>
        <taxon>Fungi incertae sedis</taxon>
        <taxon>Zoopagomycota</taxon>
        <taxon>Kickxellomycotina</taxon>
        <taxon>Dimargaritomycetes</taxon>
        <taxon>Dimargaritales</taxon>
        <taxon>Dimargaritaceae</taxon>
        <taxon>Dimargaris</taxon>
    </lineage>
</organism>
<evidence type="ECO:0000256" key="3">
    <source>
        <dbReference type="ARBA" id="ARBA00022664"/>
    </source>
</evidence>
<proteinExistence type="inferred from homology"/>
<keyword evidence="4" id="KW-0747">Spliceosome</keyword>
<evidence type="ECO:0000313" key="11">
    <source>
        <dbReference type="Proteomes" id="UP000268162"/>
    </source>
</evidence>
<evidence type="ECO:0000256" key="8">
    <source>
        <dbReference type="SAM" id="MobiDB-lite"/>
    </source>
</evidence>
<dbReference type="AlphaFoldDB" id="A0A4Q0A1M9"/>
<dbReference type="InterPro" id="IPR019339">
    <property type="entry name" value="CIR_N_dom"/>
</dbReference>
<feature type="compositionally biased region" description="Basic and acidic residues" evidence="8">
    <location>
        <begin position="26"/>
        <end position="51"/>
    </location>
</feature>
<evidence type="ECO:0000259" key="9">
    <source>
        <dbReference type="SMART" id="SM01083"/>
    </source>
</evidence>
<evidence type="ECO:0000256" key="1">
    <source>
        <dbReference type="ARBA" id="ARBA00004123"/>
    </source>
</evidence>
<dbReference type="STRING" id="215637.A0A4Q0A1M9"/>